<comment type="subcellular location">
    <subcellularLocation>
        <location evidence="1">Lysosome membrane</location>
    </subcellularLocation>
</comment>
<dbReference type="InterPro" id="IPR032143">
    <property type="entry name" value="BORCS7"/>
</dbReference>
<evidence type="ECO:0000256" key="3">
    <source>
        <dbReference type="ARBA" id="ARBA00022295"/>
    </source>
</evidence>
<dbReference type="OrthoDB" id="5567844at2759"/>
<protein>
    <recommendedName>
        <fullName evidence="3">BLOC-1-related complex subunit 7</fullName>
    </recommendedName>
</protein>
<organism evidence="6 7">
    <name type="scientific">Caenorhabditis angaria</name>
    <dbReference type="NCBI Taxonomy" id="860376"/>
    <lineage>
        <taxon>Eukaryota</taxon>
        <taxon>Metazoa</taxon>
        <taxon>Ecdysozoa</taxon>
        <taxon>Nematoda</taxon>
        <taxon>Chromadorea</taxon>
        <taxon>Rhabditida</taxon>
        <taxon>Rhabditina</taxon>
        <taxon>Rhabditomorpha</taxon>
        <taxon>Rhabditoidea</taxon>
        <taxon>Rhabditidae</taxon>
        <taxon>Peloderinae</taxon>
        <taxon>Caenorhabditis</taxon>
    </lineage>
</organism>
<dbReference type="GO" id="GO:0005765">
    <property type="term" value="C:lysosomal membrane"/>
    <property type="evidence" value="ECO:0007669"/>
    <property type="project" value="UniProtKB-SubCell"/>
</dbReference>
<evidence type="ECO:0000313" key="7">
    <source>
        <dbReference type="Proteomes" id="UP001152747"/>
    </source>
</evidence>
<keyword evidence="4" id="KW-0472">Membrane</keyword>
<sequence>MSVSLESRAKLPTKILEIVTDASTLLAVPINASQSADMLLTSAKQLTTLVPVIDNSAEILQSLNEMMDAVEEKLPQMDKGIDVVCGVNDTLQTLERQNYHCTVPKSTSADSFASSVASSSQTHHSQQ</sequence>
<dbReference type="Pfam" id="PF16088">
    <property type="entry name" value="BORCS7"/>
    <property type="match status" value="1"/>
</dbReference>
<comment type="similarity">
    <text evidence="2">Belongs to the BORCS7 family.</text>
</comment>
<evidence type="ECO:0000256" key="1">
    <source>
        <dbReference type="ARBA" id="ARBA00004656"/>
    </source>
</evidence>
<name>A0A9P1J379_9PELO</name>
<dbReference type="AlphaFoldDB" id="A0A9P1J379"/>
<accession>A0A9P1J379</accession>
<keyword evidence="5" id="KW-0458">Lysosome</keyword>
<gene>
    <name evidence="6" type="ORF">CAMP_LOCUS17580</name>
</gene>
<proteinExistence type="inferred from homology"/>
<evidence type="ECO:0000256" key="5">
    <source>
        <dbReference type="ARBA" id="ARBA00023228"/>
    </source>
</evidence>
<dbReference type="EMBL" id="CANHGI010000006">
    <property type="protein sequence ID" value="CAI5454943.1"/>
    <property type="molecule type" value="Genomic_DNA"/>
</dbReference>
<evidence type="ECO:0000313" key="6">
    <source>
        <dbReference type="EMBL" id="CAI5454943.1"/>
    </source>
</evidence>
<comment type="caution">
    <text evidence="6">The sequence shown here is derived from an EMBL/GenBank/DDBJ whole genome shotgun (WGS) entry which is preliminary data.</text>
</comment>
<keyword evidence="7" id="KW-1185">Reference proteome</keyword>
<dbReference type="Proteomes" id="UP001152747">
    <property type="component" value="Unassembled WGS sequence"/>
</dbReference>
<reference evidence="6" key="1">
    <citation type="submission" date="2022-11" db="EMBL/GenBank/DDBJ databases">
        <authorList>
            <person name="Kikuchi T."/>
        </authorList>
    </citation>
    <scope>NUCLEOTIDE SEQUENCE</scope>
    <source>
        <strain evidence="6">PS1010</strain>
    </source>
</reference>
<evidence type="ECO:0000256" key="2">
    <source>
        <dbReference type="ARBA" id="ARBA00005433"/>
    </source>
</evidence>
<evidence type="ECO:0000256" key="4">
    <source>
        <dbReference type="ARBA" id="ARBA00023136"/>
    </source>
</evidence>